<dbReference type="EMBL" id="FOGJ01000026">
    <property type="protein sequence ID" value="SES27722.1"/>
    <property type="molecule type" value="Genomic_DNA"/>
</dbReference>
<reference evidence="1 2" key="1">
    <citation type="submission" date="2016-10" db="EMBL/GenBank/DDBJ databases">
        <authorList>
            <person name="de Groot N.N."/>
        </authorList>
    </citation>
    <scope>NUCLEOTIDE SEQUENCE [LARGE SCALE GENOMIC DNA]</scope>
    <source>
        <strain evidence="1 2">AR40</strain>
    </source>
</reference>
<dbReference type="eggNOG" id="ENOG50339TV">
    <property type="taxonomic scope" value="Bacteria"/>
</dbReference>
<evidence type="ECO:0000313" key="2">
    <source>
        <dbReference type="Proteomes" id="UP000182584"/>
    </source>
</evidence>
<sequence>MSLENIPKDPVMLMSFLNMKLRDHYSSLEALADDMDINDQELKNILDKLQNAGFTYNNARNQFV</sequence>
<protein>
    <recommendedName>
        <fullName evidence="3">DUF4250 domain-containing protein</fullName>
    </recommendedName>
</protein>
<dbReference type="Proteomes" id="UP000182584">
    <property type="component" value="Unassembled WGS sequence"/>
</dbReference>
<gene>
    <name evidence="1" type="ORF">SAMN04487884_12654</name>
</gene>
<dbReference type="Pfam" id="PF14056">
    <property type="entry name" value="DUF4250"/>
    <property type="match status" value="1"/>
</dbReference>
<organism evidence="1 2">
    <name type="scientific">Butyrivibrio fibrisolvens</name>
    <dbReference type="NCBI Taxonomy" id="831"/>
    <lineage>
        <taxon>Bacteria</taxon>
        <taxon>Bacillati</taxon>
        <taxon>Bacillota</taxon>
        <taxon>Clostridia</taxon>
        <taxon>Lachnospirales</taxon>
        <taxon>Lachnospiraceae</taxon>
        <taxon>Butyrivibrio</taxon>
    </lineage>
</organism>
<dbReference type="AlphaFoldDB" id="A0A1H9W1D5"/>
<dbReference type="OrthoDB" id="6636823at2"/>
<accession>A0A1H9W1D5</accession>
<proteinExistence type="predicted"/>
<name>A0A1H9W1D5_BUTFI</name>
<dbReference type="InterPro" id="IPR025346">
    <property type="entry name" value="DUF4250"/>
</dbReference>
<dbReference type="RefSeq" id="WP_074758059.1">
    <property type="nucleotide sequence ID" value="NZ_CP065800.1"/>
</dbReference>
<evidence type="ECO:0000313" key="1">
    <source>
        <dbReference type="EMBL" id="SES27722.1"/>
    </source>
</evidence>
<evidence type="ECO:0008006" key="3">
    <source>
        <dbReference type="Google" id="ProtNLM"/>
    </source>
</evidence>